<evidence type="ECO:0000313" key="3">
    <source>
        <dbReference type="Proteomes" id="UP001189429"/>
    </source>
</evidence>
<reference evidence="2" key="1">
    <citation type="submission" date="2023-10" db="EMBL/GenBank/DDBJ databases">
        <authorList>
            <person name="Chen Y."/>
            <person name="Shah S."/>
            <person name="Dougan E. K."/>
            <person name="Thang M."/>
            <person name="Chan C."/>
        </authorList>
    </citation>
    <scope>NUCLEOTIDE SEQUENCE [LARGE SCALE GENOMIC DNA]</scope>
</reference>
<name>A0ABN9QXR6_9DINO</name>
<dbReference type="EMBL" id="CAUYUJ010004569">
    <property type="protein sequence ID" value="CAK0810130.1"/>
    <property type="molecule type" value="Genomic_DNA"/>
</dbReference>
<feature type="compositionally biased region" description="Basic residues" evidence="1">
    <location>
        <begin position="154"/>
        <end position="170"/>
    </location>
</feature>
<sequence length="283" mass="29870">RAGSEGSCLCRCLLPGHRVPAHPPHAAVLRRRGGGPAGGGRALHPAPGHVAGVAEEGGAQPALPDRRGAQPDEARVVRAPVPRDPEGAVPGAAAQHGAEVPALPRRPALLHRRAGAGAHFRLLPARRPRRGRGATHAGGRVRPPGPPPRALLPGRRRQPPRRRRPRRRPQQRGPEGGGPHGRRVVRGGVPLLRGPRAHRRRRRGGRLRAGGARRQRVPQGGVQVPQAPPSAPQHRAGVAQRRPRAEGVGLQAAQAAGQPAQLVRLPPRARGARPRAAPQHPPL</sequence>
<accession>A0ABN9QXR6</accession>
<feature type="compositionally biased region" description="Basic residues" evidence="1">
    <location>
        <begin position="195"/>
        <end position="216"/>
    </location>
</feature>
<keyword evidence="3" id="KW-1185">Reference proteome</keyword>
<comment type="caution">
    <text evidence="2">The sequence shown here is derived from an EMBL/GenBank/DDBJ whole genome shotgun (WGS) entry which is preliminary data.</text>
</comment>
<gene>
    <name evidence="2" type="ORF">PCOR1329_LOCUS15183</name>
</gene>
<feature type="region of interest" description="Disordered" evidence="1">
    <location>
        <begin position="117"/>
        <end position="283"/>
    </location>
</feature>
<feature type="compositionally biased region" description="Basic residues" evidence="1">
    <location>
        <begin position="124"/>
        <end position="133"/>
    </location>
</feature>
<protein>
    <submittedName>
        <fullName evidence="2">Uncharacterized protein</fullName>
    </submittedName>
</protein>
<feature type="compositionally biased region" description="Low complexity" evidence="1">
    <location>
        <begin position="251"/>
        <end position="283"/>
    </location>
</feature>
<evidence type="ECO:0000256" key="1">
    <source>
        <dbReference type="SAM" id="MobiDB-lite"/>
    </source>
</evidence>
<feature type="non-terminal residue" evidence="2">
    <location>
        <position position="1"/>
    </location>
</feature>
<proteinExistence type="predicted"/>
<organism evidence="2 3">
    <name type="scientific">Prorocentrum cordatum</name>
    <dbReference type="NCBI Taxonomy" id="2364126"/>
    <lineage>
        <taxon>Eukaryota</taxon>
        <taxon>Sar</taxon>
        <taxon>Alveolata</taxon>
        <taxon>Dinophyceae</taxon>
        <taxon>Prorocentrales</taxon>
        <taxon>Prorocentraceae</taxon>
        <taxon>Prorocentrum</taxon>
    </lineage>
</organism>
<evidence type="ECO:0000313" key="2">
    <source>
        <dbReference type="EMBL" id="CAK0810130.1"/>
    </source>
</evidence>
<feature type="region of interest" description="Disordered" evidence="1">
    <location>
        <begin position="80"/>
        <end position="101"/>
    </location>
</feature>
<dbReference type="Proteomes" id="UP001189429">
    <property type="component" value="Unassembled WGS sequence"/>
</dbReference>